<reference evidence="2" key="1">
    <citation type="submission" date="2022-12" db="EMBL/GenBank/DDBJ databases">
        <title>Draft genome sequences of 22 rhizogenic Agrobacterium biovar 1 strains, the causative agent of hairy root disease.</title>
        <authorList>
            <person name="Kim N."/>
            <person name="Vargas P."/>
            <person name="Rediers H."/>
        </authorList>
    </citation>
    <scope>NUCLEOTIDE SEQUENCE</scope>
    <source>
        <strain evidence="2">ST15.13.006</strain>
    </source>
</reference>
<name>A0A9X3R0I6_9HYPH</name>
<evidence type="ECO:0000313" key="3">
    <source>
        <dbReference type="Proteomes" id="UP001151018"/>
    </source>
</evidence>
<feature type="compositionally biased region" description="Basic and acidic residues" evidence="1">
    <location>
        <begin position="159"/>
        <end position="173"/>
    </location>
</feature>
<dbReference type="AlphaFoldDB" id="A0A9X3R0I6"/>
<dbReference type="Proteomes" id="UP001151018">
    <property type="component" value="Unassembled WGS sequence"/>
</dbReference>
<evidence type="ECO:0000313" key="2">
    <source>
        <dbReference type="EMBL" id="MCZ7938529.1"/>
    </source>
</evidence>
<gene>
    <name evidence="2" type="ORF">O9X88_13305</name>
</gene>
<feature type="region of interest" description="Disordered" evidence="1">
    <location>
        <begin position="159"/>
        <end position="184"/>
    </location>
</feature>
<accession>A0A9X3R0I6</accession>
<organism evidence="2 3">
    <name type="scientific">Agrobacterium salinitolerans</name>
    <dbReference type="NCBI Taxonomy" id="1183413"/>
    <lineage>
        <taxon>Bacteria</taxon>
        <taxon>Pseudomonadati</taxon>
        <taxon>Pseudomonadota</taxon>
        <taxon>Alphaproteobacteria</taxon>
        <taxon>Hyphomicrobiales</taxon>
        <taxon>Rhizobiaceae</taxon>
        <taxon>Rhizobium/Agrobacterium group</taxon>
        <taxon>Agrobacterium</taxon>
    </lineage>
</organism>
<sequence>MAKLKPYAATNGNLIAHGLAPTMRLLIAVALDGSAMTYGELGAKLEGDAGFSKIFRTRLGFVVGSLMGKIQKVEPNAPLINVLAVNQKDRQPSKGAGSFMAHRFNEKRLDRDDAKTRFPNLWQQSFERAAGEVYKVSAAEWADLYRKVFDTPLDNHAIENEREHRKRGTEKDGIQTGRNYGSGGEGPYHKALRLWIRDNPGLVDSAFAEATTDTEVDLDSGDRIDVVYKLIDRTIVVEVKSRISNDVDLRRGVYQCVKYRAVRQAMDVREATPIEALLVTENELSGEIAALVKLHGIRHFIAPLERG</sequence>
<proteinExistence type="predicted"/>
<dbReference type="EMBL" id="JAPZLR010000008">
    <property type="protein sequence ID" value="MCZ7938529.1"/>
    <property type="molecule type" value="Genomic_DNA"/>
</dbReference>
<evidence type="ECO:0000256" key="1">
    <source>
        <dbReference type="SAM" id="MobiDB-lite"/>
    </source>
</evidence>
<dbReference type="RefSeq" id="WP_269835040.1">
    <property type="nucleotide sequence ID" value="NZ_JAPZLR010000008.1"/>
</dbReference>
<protein>
    <submittedName>
        <fullName evidence="2">Uncharacterized protein</fullName>
    </submittedName>
</protein>
<comment type="caution">
    <text evidence="2">The sequence shown here is derived from an EMBL/GenBank/DDBJ whole genome shotgun (WGS) entry which is preliminary data.</text>
</comment>